<proteinExistence type="predicted"/>
<organism evidence="1 2">
    <name type="scientific">Tagetes erecta</name>
    <name type="common">African marigold</name>
    <dbReference type="NCBI Taxonomy" id="13708"/>
    <lineage>
        <taxon>Eukaryota</taxon>
        <taxon>Viridiplantae</taxon>
        <taxon>Streptophyta</taxon>
        <taxon>Embryophyta</taxon>
        <taxon>Tracheophyta</taxon>
        <taxon>Spermatophyta</taxon>
        <taxon>Magnoliopsida</taxon>
        <taxon>eudicotyledons</taxon>
        <taxon>Gunneridae</taxon>
        <taxon>Pentapetalae</taxon>
        <taxon>asterids</taxon>
        <taxon>campanulids</taxon>
        <taxon>Asterales</taxon>
        <taxon>Asteraceae</taxon>
        <taxon>Asteroideae</taxon>
        <taxon>Heliantheae alliance</taxon>
        <taxon>Tageteae</taxon>
        <taxon>Tagetes</taxon>
    </lineage>
</organism>
<gene>
    <name evidence="1" type="ORF">QVD17_36664</name>
</gene>
<dbReference type="EMBL" id="JAUHHV010000010">
    <property type="protein sequence ID" value="KAK1410131.1"/>
    <property type="molecule type" value="Genomic_DNA"/>
</dbReference>
<dbReference type="AlphaFoldDB" id="A0AAD8NJ65"/>
<sequence length="69" mass="8000">MHLMGLFYEFGLVNGYRPNGQHLFLTAKASMNLYLAEKYSYKCKRKKIRTSSKGHVTMPFQISIVNDLL</sequence>
<evidence type="ECO:0000313" key="1">
    <source>
        <dbReference type="EMBL" id="KAK1410131.1"/>
    </source>
</evidence>
<protein>
    <submittedName>
        <fullName evidence="1">Uncharacterized protein</fullName>
    </submittedName>
</protein>
<comment type="caution">
    <text evidence="1">The sequence shown here is derived from an EMBL/GenBank/DDBJ whole genome shotgun (WGS) entry which is preliminary data.</text>
</comment>
<keyword evidence="2" id="KW-1185">Reference proteome</keyword>
<reference evidence="1" key="1">
    <citation type="journal article" date="2023" name="bioRxiv">
        <title>Improved chromosome-level genome assembly for marigold (Tagetes erecta).</title>
        <authorList>
            <person name="Jiang F."/>
            <person name="Yuan L."/>
            <person name="Wang S."/>
            <person name="Wang H."/>
            <person name="Xu D."/>
            <person name="Wang A."/>
            <person name="Fan W."/>
        </authorList>
    </citation>
    <scope>NUCLEOTIDE SEQUENCE</scope>
    <source>
        <strain evidence="1">WSJ</strain>
        <tissue evidence="1">Leaf</tissue>
    </source>
</reference>
<name>A0AAD8NJ65_TARER</name>
<evidence type="ECO:0000313" key="2">
    <source>
        <dbReference type="Proteomes" id="UP001229421"/>
    </source>
</evidence>
<accession>A0AAD8NJ65</accession>
<dbReference type="Proteomes" id="UP001229421">
    <property type="component" value="Unassembled WGS sequence"/>
</dbReference>